<comment type="caution">
    <text evidence="1">The sequence shown here is derived from an EMBL/GenBank/DDBJ whole genome shotgun (WGS) entry which is preliminary data.</text>
</comment>
<keyword evidence="2" id="KW-1185">Reference proteome</keyword>
<dbReference type="RefSeq" id="WP_167986039.1">
    <property type="nucleotide sequence ID" value="NZ_JAATEJ010000027.1"/>
</dbReference>
<dbReference type="EMBL" id="JAATEJ010000027">
    <property type="protein sequence ID" value="NJP47198.1"/>
    <property type="molecule type" value="Genomic_DNA"/>
</dbReference>
<dbReference type="Proteomes" id="UP000734511">
    <property type="component" value="Unassembled WGS sequence"/>
</dbReference>
<evidence type="ECO:0000313" key="2">
    <source>
        <dbReference type="Proteomes" id="UP000734511"/>
    </source>
</evidence>
<proteinExistence type="predicted"/>
<evidence type="ECO:0000313" key="1">
    <source>
        <dbReference type="EMBL" id="NJP47198.1"/>
    </source>
</evidence>
<name>A0ABX1A0N7_9ACTN</name>
<reference evidence="1 2" key="1">
    <citation type="submission" date="2020-03" db="EMBL/GenBank/DDBJ databases">
        <title>WGS of actinomycetes isolated from Thailand.</title>
        <authorList>
            <person name="Thawai C."/>
        </authorList>
    </citation>
    <scope>NUCLEOTIDE SEQUENCE [LARGE SCALE GENOMIC DNA]</scope>
    <source>
        <strain evidence="1 2">PRB2-1</strain>
    </source>
</reference>
<organism evidence="1 2">
    <name type="scientific">Actinacidiphila epipremni</name>
    <dbReference type="NCBI Taxonomy" id="2053013"/>
    <lineage>
        <taxon>Bacteria</taxon>
        <taxon>Bacillati</taxon>
        <taxon>Actinomycetota</taxon>
        <taxon>Actinomycetes</taxon>
        <taxon>Kitasatosporales</taxon>
        <taxon>Streptomycetaceae</taxon>
        <taxon>Actinacidiphila</taxon>
    </lineage>
</organism>
<gene>
    <name evidence="1" type="ORF">HCN08_27900</name>
</gene>
<sequence length="341" mass="38094">MSTQPSEFRPSFHPAAHDADLRKAVEEVRVGRWMPMRDLLARTGTAWALRTARSQVLAAAAARSHVVRTWLTEEPTNPDALMMRARVDVGRALHAWQSGHESASGLAKRARESAHLAMRAAPPDPVPWVCLLALAQLDLEQRRPEHHLRPPDRLLPPGPWGLLREVQRRDPFNREGHHRVLRTLLAQPLGGPAAALHFAHWVKSWVPWQSGSALLVLPLYAYAQHYRDKRERGRYDAIGRAQWTREPVTDDVQRALKGWFDLSPPLERSPLDLNYLAHALWAGHRYAEAAGVFAAIGPYMATQPWSFVASDPGDPQAGINEFLRARGQCLAFAGPPRAGPA</sequence>
<evidence type="ECO:0008006" key="3">
    <source>
        <dbReference type="Google" id="ProtNLM"/>
    </source>
</evidence>
<protein>
    <recommendedName>
        <fullName evidence="3">DUF4034 domain-containing protein</fullName>
    </recommendedName>
</protein>
<accession>A0ABX1A0N7</accession>